<name>A0A4Q0NZD8_9FLAO</name>
<evidence type="ECO:0000313" key="2">
    <source>
        <dbReference type="Proteomes" id="UP000289821"/>
    </source>
</evidence>
<protein>
    <submittedName>
        <fullName evidence="1">Uncharacterized protein</fullName>
    </submittedName>
</protein>
<reference evidence="1 2" key="1">
    <citation type="submission" date="2018-07" db="EMBL/GenBank/DDBJ databases">
        <title>Leeuwenhoekiella genomics.</title>
        <authorList>
            <person name="Tahon G."/>
            <person name="Willems A."/>
        </authorList>
    </citation>
    <scope>NUCLEOTIDE SEQUENCE [LARGE SCALE GENOMIC DNA]</scope>
    <source>
        <strain evidence="1 2">R-50232</strain>
    </source>
</reference>
<dbReference type="AlphaFoldDB" id="A0A4Q0NZD8"/>
<gene>
    <name evidence="1" type="ORF">DSM04_101386</name>
</gene>
<sequence length="297" mass="34155">MYAILRNFYSRVILFLICLTFTTTLQAQEFEFFGVIKLNDTSFISYKVLFDRVNDSIQGYSLTDFAGKHETKSNIRGFYHEDKKLLSFNEYDIVYTKSPVVQKDFCFVNFEGKVRNLDKVKAFSGDFKGLYADGSSCLDGMIIVNSGEQVKKRVEKIDKVIQRSNKFSDTIKKNIKVARVLDTLTRNIIAKDENLNIFTRDQKIKLSIYDAGKEDGDVINLYVDDKPVLENYTVLHAKKHLEFKLENPQTQIRVEAVSEGTSAPNTVRLEVEDSRNFVRTITNLKEGEKAQMTIVKK</sequence>
<proteinExistence type="predicted"/>
<dbReference type="EMBL" id="QOVI01000001">
    <property type="protein sequence ID" value="RXG18197.1"/>
    <property type="molecule type" value="Genomic_DNA"/>
</dbReference>
<evidence type="ECO:0000313" key="1">
    <source>
        <dbReference type="EMBL" id="RXG18197.1"/>
    </source>
</evidence>
<comment type="caution">
    <text evidence="1">The sequence shown here is derived from an EMBL/GenBank/DDBJ whole genome shotgun (WGS) entry which is preliminary data.</text>
</comment>
<dbReference type="RefSeq" id="WP_236638705.1">
    <property type="nucleotide sequence ID" value="NZ_QOVI01000001.1"/>
</dbReference>
<keyword evidence="2" id="KW-1185">Reference proteome</keyword>
<dbReference type="Proteomes" id="UP000289821">
    <property type="component" value="Unassembled WGS sequence"/>
</dbReference>
<accession>A0A4Q0NZD8</accession>
<organism evidence="1 2">
    <name type="scientific">Leeuwenhoekiella aestuarii</name>
    <dbReference type="NCBI Taxonomy" id="2249426"/>
    <lineage>
        <taxon>Bacteria</taxon>
        <taxon>Pseudomonadati</taxon>
        <taxon>Bacteroidota</taxon>
        <taxon>Flavobacteriia</taxon>
        <taxon>Flavobacteriales</taxon>
        <taxon>Flavobacteriaceae</taxon>
        <taxon>Leeuwenhoekiella</taxon>
    </lineage>
</organism>